<accession>A0A2S8G7Y6</accession>
<sequence>MWARVAEFMLGCWMLCSPFIFRGVHRADAPTLWDFSAGLLIITFALLSFWERTRFAHIGTLLLSIVMVLGPRIALAPHVPPAGENFMMVGLLLLMFAMVPSQASQPPRAWRTALHKREHT</sequence>
<comment type="caution">
    <text evidence="3">The sequence shown here is derived from an EMBL/GenBank/DDBJ whole genome shotgun (WGS) entry which is preliminary data.</text>
</comment>
<keyword evidence="1" id="KW-0472">Membrane</keyword>
<evidence type="ECO:0000256" key="1">
    <source>
        <dbReference type="SAM" id="Phobius"/>
    </source>
</evidence>
<dbReference type="Proteomes" id="UP000238322">
    <property type="component" value="Unassembled WGS sequence"/>
</dbReference>
<evidence type="ECO:0000313" key="3">
    <source>
        <dbReference type="EMBL" id="PQO40543.1"/>
    </source>
</evidence>
<name>A0A2S8G7Y6_9BACT</name>
<keyword evidence="1" id="KW-1133">Transmembrane helix</keyword>
<evidence type="ECO:0000313" key="4">
    <source>
        <dbReference type="Proteomes" id="UP000238322"/>
    </source>
</evidence>
<dbReference type="Pfam" id="PF03779">
    <property type="entry name" value="SPW"/>
    <property type="match status" value="1"/>
</dbReference>
<proteinExistence type="predicted"/>
<feature type="transmembrane region" description="Helical" evidence="1">
    <location>
        <begin position="60"/>
        <end position="79"/>
    </location>
</feature>
<dbReference type="InterPro" id="IPR005530">
    <property type="entry name" value="SPW"/>
</dbReference>
<evidence type="ECO:0000259" key="2">
    <source>
        <dbReference type="Pfam" id="PF03779"/>
    </source>
</evidence>
<organism evidence="3 4">
    <name type="scientific">Blastopirellula marina</name>
    <dbReference type="NCBI Taxonomy" id="124"/>
    <lineage>
        <taxon>Bacteria</taxon>
        <taxon>Pseudomonadati</taxon>
        <taxon>Planctomycetota</taxon>
        <taxon>Planctomycetia</taxon>
        <taxon>Pirellulales</taxon>
        <taxon>Pirellulaceae</taxon>
        <taxon>Blastopirellula</taxon>
    </lineage>
</organism>
<feature type="domain" description="SPW repeat-containing integral membrane" evidence="2">
    <location>
        <begin position="2"/>
        <end position="97"/>
    </location>
</feature>
<keyword evidence="1" id="KW-0812">Transmembrane</keyword>
<dbReference type="EMBL" id="PUHY01000001">
    <property type="protein sequence ID" value="PQO40543.1"/>
    <property type="molecule type" value="Genomic_DNA"/>
</dbReference>
<dbReference type="AlphaFoldDB" id="A0A2S8G7Y6"/>
<reference evidence="3 4" key="1">
    <citation type="submission" date="2018-02" db="EMBL/GenBank/DDBJ databases">
        <title>Comparative genomes isolates from brazilian mangrove.</title>
        <authorList>
            <person name="Araujo J.E."/>
            <person name="Taketani R.G."/>
            <person name="Silva M.C.P."/>
            <person name="Loureco M.V."/>
            <person name="Andreote F.D."/>
        </authorList>
    </citation>
    <scope>NUCLEOTIDE SEQUENCE [LARGE SCALE GENOMIC DNA]</scope>
    <source>
        <strain evidence="3 4">Hex-1 MGV</strain>
    </source>
</reference>
<feature type="transmembrane region" description="Helical" evidence="1">
    <location>
        <begin position="85"/>
        <end position="103"/>
    </location>
</feature>
<feature type="transmembrane region" description="Helical" evidence="1">
    <location>
        <begin position="36"/>
        <end position="53"/>
    </location>
</feature>
<protein>
    <recommendedName>
        <fullName evidence="2">SPW repeat-containing integral membrane domain-containing protein</fullName>
    </recommendedName>
</protein>
<gene>
    <name evidence="3" type="ORF">C5Y83_01030</name>
</gene>